<keyword evidence="10 19" id="KW-1133">Transmembrane helix</keyword>
<keyword evidence="4 17" id="KW-0808">Transferase</keyword>
<evidence type="ECO:0000256" key="17">
    <source>
        <dbReference type="PIRNR" id="PIRNR000641"/>
    </source>
</evidence>
<evidence type="ECO:0000256" key="18">
    <source>
        <dbReference type="PROSITE-ProRule" id="PRU10141"/>
    </source>
</evidence>
<keyword evidence="2 17" id="KW-0723">Serine/threonine-protein kinase</keyword>
<evidence type="ECO:0000256" key="5">
    <source>
        <dbReference type="ARBA" id="ARBA00022692"/>
    </source>
</evidence>
<keyword evidence="14" id="KW-0325">Glycoprotein</keyword>
<reference evidence="22" key="2">
    <citation type="submission" date="2021-01" db="UniProtKB">
        <authorList>
            <consortium name="EnsemblPlants"/>
        </authorList>
    </citation>
    <scope>IDENTIFICATION</scope>
</reference>
<dbReference type="SMART" id="SM00220">
    <property type="entry name" value="S_TKc"/>
    <property type="match status" value="1"/>
</dbReference>
<dbReference type="GO" id="GO:0005524">
    <property type="term" value="F:ATP binding"/>
    <property type="evidence" value="ECO:0007669"/>
    <property type="project" value="UniProtKB-UniRule"/>
</dbReference>
<dbReference type="EC" id="2.7.11.1" evidence="17"/>
<dbReference type="GO" id="GO:0016020">
    <property type="term" value="C:membrane"/>
    <property type="evidence" value="ECO:0007669"/>
    <property type="project" value="UniProtKB-SubCell"/>
</dbReference>
<evidence type="ECO:0000256" key="8">
    <source>
        <dbReference type="ARBA" id="ARBA00022777"/>
    </source>
</evidence>
<name>A0A7N2MTR7_QUELO</name>
<dbReference type="FunFam" id="3.30.200.20:FF:000178">
    <property type="entry name" value="serine/threonine-protein kinase PBS1-like"/>
    <property type="match status" value="1"/>
</dbReference>
<dbReference type="InterPro" id="IPR051343">
    <property type="entry name" value="G-type_lectin_kinases/EP1-like"/>
</dbReference>
<dbReference type="InterPro" id="IPR011009">
    <property type="entry name" value="Kinase-like_dom_sf"/>
</dbReference>
<dbReference type="PROSITE" id="PS50927">
    <property type="entry name" value="BULB_LECTIN"/>
    <property type="match status" value="1"/>
</dbReference>
<dbReference type="InterPro" id="IPR024171">
    <property type="entry name" value="SRK-like_kinase"/>
</dbReference>
<dbReference type="AlphaFoldDB" id="A0A7N2MTR7"/>
<evidence type="ECO:0000256" key="9">
    <source>
        <dbReference type="ARBA" id="ARBA00022840"/>
    </source>
</evidence>
<evidence type="ECO:0000256" key="13">
    <source>
        <dbReference type="ARBA" id="ARBA00023170"/>
    </source>
</evidence>
<comment type="catalytic activity">
    <reaction evidence="15 17">
        <text>L-threonyl-[protein] + ATP = O-phospho-L-threonyl-[protein] + ADP + H(+)</text>
        <dbReference type="Rhea" id="RHEA:46608"/>
        <dbReference type="Rhea" id="RHEA-COMP:11060"/>
        <dbReference type="Rhea" id="RHEA-COMP:11605"/>
        <dbReference type="ChEBI" id="CHEBI:15378"/>
        <dbReference type="ChEBI" id="CHEBI:30013"/>
        <dbReference type="ChEBI" id="CHEBI:30616"/>
        <dbReference type="ChEBI" id="CHEBI:61977"/>
        <dbReference type="ChEBI" id="CHEBI:456216"/>
        <dbReference type="EC" id="2.7.11.1"/>
    </reaction>
</comment>
<dbReference type="InterPro" id="IPR008271">
    <property type="entry name" value="Ser/Thr_kinase_AS"/>
</dbReference>
<dbReference type="InterPro" id="IPR001480">
    <property type="entry name" value="Bulb-type_lectin_dom"/>
</dbReference>
<dbReference type="InParanoid" id="A0A7N2MTR7"/>
<dbReference type="Gene3D" id="2.90.10.10">
    <property type="entry name" value="Bulb-type lectin domain"/>
    <property type="match status" value="1"/>
</dbReference>
<feature type="transmembrane region" description="Helical" evidence="19">
    <location>
        <begin position="12"/>
        <end position="33"/>
    </location>
</feature>
<keyword evidence="23" id="KW-1185">Reference proteome</keyword>
<organism evidence="22 23">
    <name type="scientific">Quercus lobata</name>
    <name type="common">Valley oak</name>
    <dbReference type="NCBI Taxonomy" id="97700"/>
    <lineage>
        <taxon>Eukaryota</taxon>
        <taxon>Viridiplantae</taxon>
        <taxon>Streptophyta</taxon>
        <taxon>Embryophyta</taxon>
        <taxon>Tracheophyta</taxon>
        <taxon>Spermatophyta</taxon>
        <taxon>Magnoliopsida</taxon>
        <taxon>eudicotyledons</taxon>
        <taxon>Gunneridae</taxon>
        <taxon>Pentapetalae</taxon>
        <taxon>rosids</taxon>
        <taxon>fabids</taxon>
        <taxon>Fagales</taxon>
        <taxon>Fagaceae</taxon>
        <taxon>Quercus</taxon>
    </lineage>
</organism>
<dbReference type="PROSITE" id="PS00107">
    <property type="entry name" value="PROTEIN_KINASE_ATP"/>
    <property type="match status" value="1"/>
</dbReference>
<feature type="transmembrane region" description="Helical" evidence="19">
    <location>
        <begin position="389"/>
        <end position="414"/>
    </location>
</feature>
<keyword evidence="11 19" id="KW-0472">Membrane</keyword>
<keyword evidence="7 17" id="KW-0547">Nucleotide-binding</keyword>
<keyword evidence="9 17" id="KW-0067">ATP-binding</keyword>
<reference evidence="22 23" key="1">
    <citation type="journal article" date="2016" name="G3 (Bethesda)">
        <title>First Draft Assembly and Annotation of the Genome of a California Endemic Oak Quercus lobata Nee (Fagaceae).</title>
        <authorList>
            <person name="Sork V.L."/>
            <person name="Fitz-Gibbon S.T."/>
            <person name="Puiu D."/>
            <person name="Crepeau M."/>
            <person name="Gugger P.F."/>
            <person name="Sherman R."/>
            <person name="Stevens K."/>
            <person name="Langley C.H."/>
            <person name="Pellegrini M."/>
            <person name="Salzberg S.L."/>
        </authorList>
    </citation>
    <scope>NUCLEOTIDE SEQUENCE [LARGE SCALE GENOMIC DNA]</scope>
    <source>
        <strain evidence="22 23">cv. SW786</strain>
    </source>
</reference>
<dbReference type="PANTHER" id="PTHR47976">
    <property type="entry name" value="G-TYPE LECTIN S-RECEPTOR-LIKE SERINE/THREONINE-PROTEIN KINASE SD2-5"/>
    <property type="match status" value="1"/>
</dbReference>
<protein>
    <recommendedName>
        <fullName evidence="17">Receptor-like serine/threonine-protein kinase</fullName>
        <ecNumber evidence="17">2.7.11.1</ecNumber>
    </recommendedName>
</protein>
<dbReference type="EMBL" id="LRBV02000010">
    <property type="status" value="NOT_ANNOTATED_CDS"/>
    <property type="molecule type" value="Genomic_DNA"/>
</dbReference>
<keyword evidence="6" id="KW-0732">Signal</keyword>
<dbReference type="Gramene" id="QL10p052645:mrna">
    <property type="protein sequence ID" value="QL10p052645:mrna"/>
    <property type="gene ID" value="QL10p052645"/>
</dbReference>
<dbReference type="InterPro" id="IPR017441">
    <property type="entry name" value="Protein_kinase_ATP_BS"/>
</dbReference>
<comment type="catalytic activity">
    <reaction evidence="16 17">
        <text>L-seryl-[protein] + ATP = O-phospho-L-seryl-[protein] + ADP + H(+)</text>
        <dbReference type="Rhea" id="RHEA:17989"/>
        <dbReference type="Rhea" id="RHEA-COMP:9863"/>
        <dbReference type="Rhea" id="RHEA-COMP:11604"/>
        <dbReference type="ChEBI" id="CHEBI:15378"/>
        <dbReference type="ChEBI" id="CHEBI:29999"/>
        <dbReference type="ChEBI" id="CHEBI:30616"/>
        <dbReference type="ChEBI" id="CHEBI:83421"/>
        <dbReference type="ChEBI" id="CHEBI:456216"/>
        <dbReference type="EC" id="2.7.11.1"/>
    </reaction>
</comment>
<evidence type="ECO:0000256" key="16">
    <source>
        <dbReference type="ARBA" id="ARBA00048679"/>
    </source>
</evidence>
<keyword evidence="8 17" id="KW-0418">Kinase</keyword>
<dbReference type="InterPro" id="IPR000719">
    <property type="entry name" value="Prot_kinase_dom"/>
</dbReference>
<evidence type="ECO:0000256" key="10">
    <source>
        <dbReference type="ARBA" id="ARBA00022989"/>
    </source>
</evidence>
<feature type="binding site" evidence="18">
    <location>
        <position position="489"/>
    </location>
    <ligand>
        <name>ATP</name>
        <dbReference type="ChEBI" id="CHEBI:30616"/>
    </ligand>
</feature>
<dbReference type="GO" id="GO:0004674">
    <property type="term" value="F:protein serine/threonine kinase activity"/>
    <property type="evidence" value="ECO:0007669"/>
    <property type="project" value="UniProtKB-KW"/>
</dbReference>
<comment type="subcellular location">
    <subcellularLocation>
        <location evidence="1">Membrane</location>
        <topology evidence="1">Single-pass membrane protein</topology>
    </subcellularLocation>
</comment>
<dbReference type="InterPro" id="IPR036426">
    <property type="entry name" value="Bulb-type_lectin_dom_sf"/>
</dbReference>
<dbReference type="SMART" id="SM00108">
    <property type="entry name" value="B_lectin"/>
    <property type="match status" value="1"/>
</dbReference>
<dbReference type="EnsemblPlants" id="QL10p052645:mrna">
    <property type="protein sequence ID" value="QL10p052645:mrna"/>
    <property type="gene ID" value="QL10p052645"/>
</dbReference>
<evidence type="ECO:0000256" key="1">
    <source>
        <dbReference type="ARBA" id="ARBA00004167"/>
    </source>
</evidence>
<keyword evidence="12" id="KW-1015">Disulfide bond</keyword>
<dbReference type="CDD" id="cd00028">
    <property type="entry name" value="B_lectin"/>
    <property type="match status" value="1"/>
</dbReference>
<evidence type="ECO:0000259" key="21">
    <source>
        <dbReference type="PROSITE" id="PS50927"/>
    </source>
</evidence>
<dbReference type="PROSITE" id="PS50011">
    <property type="entry name" value="PROTEIN_KINASE_DOM"/>
    <property type="match status" value="1"/>
</dbReference>
<evidence type="ECO:0000256" key="7">
    <source>
        <dbReference type="ARBA" id="ARBA00022741"/>
    </source>
</evidence>
<evidence type="ECO:0000256" key="4">
    <source>
        <dbReference type="ARBA" id="ARBA00022679"/>
    </source>
</evidence>
<evidence type="ECO:0000256" key="15">
    <source>
        <dbReference type="ARBA" id="ARBA00047899"/>
    </source>
</evidence>
<evidence type="ECO:0000256" key="6">
    <source>
        <dbReference type="ARBA" id="ARBA00022729"/>
    </source>
</evidence>
<dbReference type="OMA" id="FNYMTLG"/>
<evidence type="ECO:0000256" key="19">
    <source>
        <dbReference type="SAM" id="Phobius"/>
    </source>
</evidence>
<keyword evidence="13" id="KW-0675">Receptor</keyword>
<dbReference type="PIRSF" id="PIRSF000641">
    <property type="entry name" value="SRK"/>
    <property type="match status" value="1"/>
</dbReference>
<dbReference type="Gene3D" id="3.30.200.20">
    <property type="entry name" value="Phosphorylase Kinase, domain 1"/>
    <property type="match status" value="1"/>
</dbReference>
<dbReference type="PROSITE" id="PS00108">
    <property type="entry name" value="PROTEIN_KINASE_ST"/>
    <property type="match status" value="1"/>
</dbReference>
<evidence type="ECO:0000313" key="22">
    <source>
        <dbReference type="EnsemblPlants" id="QL10p052645:mrna"/>
    </source>
</evidence>
<accession>A0A7N2MTR7</accession>
<keyword evidence="5 19" id="KW-0812">Transmembrane</keyword>
<evidence type="ECO:0000256" key="11">
    <source>
        <dbReference type="ARBA" id="ARBA00023136"/>
    </source>
</evidence>
<feature type="domain" description="Bulb-type lectin" evidence="21">
    <location>
        <begin position="35"/>
        <end position="158"/>
    </location>
</feature>
<feature type="domain" description="Protein kinase" evidence="20">
    <location>
        <begin position="460"/>
        <end position="799"/>
    </location>
</feature>
<dbReference type="FunFam" id="1.10.510.10:FF:001023">
    <property type="entry name" value="Os07g0541700 protein"/>
    <property type="match status" value="1"/>
</dbReference>
<evidence type="ECO:0000313" key="23">
    <source>
        <dbReference type="Proteomes" id="UP000594261"/>
    </source>
</evidence>
<dbReference type="Proteomes" id="UP000594261">
    <property type="component" value="Chromosome 10"/>
</dbReference>
<evidence type="ECO:0000256" key="14">
    <source>
        <dbReference type="ARBA" id="ARBA00023180"/>
    </source>
</evidence>
<dbReference type="Pfam" id="PF00069">
    <property type="entry name" value="Pkinase"/>
    <property type="match status" value="1"/>
</dbReference>
<dbReference type="Gene3D" id="1.10.510.10">
    <property type="entry name" value="Transferase(Phosphotransferase) domain 1"/>
    <property type="match status" value="2"/>
</dbReference>
<keyword evidence="3" id="KW-0245">EGF-like domain</keyword>
<dbReference type="Pfam" id="PF01453">
    <property type="entry name" value="B_lectin"/>
    <property type="match status" value="1"/>
</dbReference>
<proteinExistence type="inferred from homology"/>
<sequence length="799" mass="89027">MGEPENKTPTSSYSFFFFICCVFLPSFTFSASISTHSISPDFTASNFQFIDTSGAFLRSQNGTFKATIDAMPPSSKYYFSIVHSATNIIIWSANRNRPMSSSDQLSLTVNGLTVTTQTGQSLWSTPQFNCDISAMQLSETGNLVLVDAGNNTLWESFDHPTDTIVMGRRIPIGKSLQSAVSYDDMSVGDYRLEVTDRDMVLQWNKMNYWKLSMDPEAVRNSNKAVSLMVMNGTGLYLLASDNSTVVQVALNGSSSFRRDKLGAYGRFSIVRPRSSDKWESEVAGPFEDCDLPLYCNFGLCRRNPLDGICSCLPEFSYQTNGDCMPVNGLLSLPSACTAARNDSQLNSSVSYLKFGPDHNKERLGYVKVLVGSHGNLFGSNKNQKHNFPIAGLVLLPLTGFLILIAFAIIAILWLRKNRLSKTKTVKPGQSNSLLSAELEMISIPGFPRRFDYEELAAATENFKNQIGRGGFGTVYKGTLTDQTIVAVKKITSSGIQGKKEFYSEISIILNIPHVNLVRLTGFCAQGKQRFLVIVYMNRGSLDSTLFGDGPVLQWEERVEIALGTARGLAYLHSECEKRIIHCDVKPENILLNDNLQMNISYFGISKLISREQSTFFTTMRGARVALEMHVRRRYLELADPRLEVGVSSEEIEKLVRIALCCLHQDPALWPTMANVVGMLEGGLALSEPRVKSLNFLRAYGQRFTETAKMQGPTSNGAAIATYITHCLTSLHNCSQVPVSFTLALHRLELFKRTLVPRCKRYNYVTSDKLIITQNESCDFRTETLADINLLENMDHYLLI</sequence>
<dbReference type="SUPFAM" id="SSF56112">
    <property type="entry name" value="Protein kinase-like (PK-like)"/>
    <property type="match status" value="1"/>
</dbReference>
<evidence type="ECO:0000256" key="2">
    <source>
        <dbReference type="ARBA" id="ARBA00022527"/>
    </source>
</evidence>
<comment type="similarity">
    <text evidence="17">Belongs to the protein kinase superfamily. Ser/Thr protein kinase family.</text>
</comment>
<evidence type="ECO:0000256" key="3">
    <source>
        <dbReference type="ARBA" id="ARBA00022536"/>
    </source>
</evidence>
<evidence type="ECO:0000256" key="12">
    <source>
        <dbReference type="ARBA" id="ARBA00023157"/>
    </source>
</evidence>
<evidence type="ECO:0000259" key="20">
    <source>
        <dbReference type="PROSITE" id="PS50011"/>
    </source>
</evidence>
<dbReference type="PANTHER" id="PTHR47976:SF60">
    <property type="entry name" value="RECEPTOR-LIKE SERINE_THREONINE-PROTEIN KINASE"/>
    <property type="match status" value="1"/>
</dbReference>
<dbReference type="SUPFAM" id="SSF51110">
    <property type="entry name" value="alpha-D-mannose-specific plant lectins"/>
    <property type="match status" value="1"/>
</dbReference>